<protein>
    <submittedName>
        <fullName evidence="2">Uncharacterized protein</fullName>
    </submittedName>
</protein>
<reference evidence="2" key="3">
    <citation type="journal article" date="2017" name="Nature">
        <title>Genome sequence of the progenitor of the wheat D genome Aegilops tauschii.</title>
        <authorList>
            <person name="Luo M.C."/>
            <person name="Gu Y.Q."/>
            <person name="Puiu D."/>
            <person name="Wang H."/>
            <person name="Twardziok S.O."/>
            <person name="Deal K.R."/>
            <person name="Huo N."/>
            <person name="Zhu T."/>
            <person name="Wang L."/>
            <person name="Wang Y."/>
            <person name="McGuire P.E."/>
            <person name="Liu S."/>
            <person name="Long H."/>
            <person name="Ramasamy R.K."/>
            <person name="Rodriguez J.C."/>
            <person name="Van S.L."/>
            <person name="Yuan L."/>
            <person name="Wang Z."/>
            <person name="Xia Z."/>
            <person name="Xiao L."/>
            <person name="Anderson O.D."/>
            <person name="Ouyang S."/>
            <person name="Liang Y."/>
            <person name="Zimin A.V."/>
            <person name="Pertea G."/>
            <person name="Qi P."/>
            <person name="Bennetzen J.L."/>
            <person name="Dai X."/>
            <person name="Dawson M.W."/>
            <person name="Muller H.G."/>
            <person name="Kugler K."/>
            <person name="Rivarola-Duarte L."/>
            <person name="Spannagl M."/>
            <person name="Mayer K.F.X."/>
            <person name="Lu F.H."/>
            <person name="Bevan M.W."/>
            <person name="Leroy P."/>
            <person name="Li P."/>
            <person name="You F.M."/>
            <person name="Sun Q."/>
            <person name="Liu Z."/>
            <person name="Lyons E."/>
            <person name="Wicker T."/>
            <person name="Salzberg S.L."/>
            <person name="Devos K.M."/>
            <person name="Dvorak J."/>
        </authorList>
    </citation>
    <scope>NUCLEOTIDE SEQUENCE [LARGE SCALE GENOMIC DNA]</scope>
    <source>
        <strain evidence="2">cv. AL8/78</strain>
    </source>
</reference>
<organism evidence="2 3">
    <name type="scientific">Aegilops tauschii subsp. strangulata</name>
    <name type="common">Goatgrass</name>
    <dbReference type="NCBI Taxonomy" id="200361"/>
    <lineage>
        <taxon>Eukaryota</taxon>
        <taxon>Viridiplantae</taxon>
        <taxon>Streptophyta</taxon>
        <taxon>Embryophyta</taxon>
        <taxon>Tracheophyta</taxon>
        <taxon>Spermatophyta</taxon>
        <taxon>Magnoliopsida</taxon>
        <taxon>Liliopsida</taxon>
        <taxon>Poales</taxon>
        <taxon>Poaceae</taxon>
        <taxon>BOP clade</taxon>
        <taxon>Pooideae</taxon>
        <taxon>Triticodae</taxon>
        <taxon>Triticeae</taxon>
        <taxon>Triticinae</taxon>
        <taxon>Aegilops</taxon>
    </lineage>
</organism>
<evidence type="ECO:0000313" key="2">
    <source>
        <dbReference type="EnsemblPlants" id="AET7Gv20243500.1"/>
    </source>
</evidence>
<evidence type="ECO:0000256" key="1">
    <source>
        <dbReference type="SAM" id="MobiDB-lite"/>
    </source>
</evidence>
<evidence type="ECO:0000313" key="3">
    <source>
        <dbReference type="Proteomes" id="UP000015105"/>
    </source>
</evidence>
<dbReference type="Proteomes" id="UP000015105">
    <property type="component" value="Chromosome 7D"/>
</dbReference>
<sequence length="48" mass="5366">MLPRLPLLLLQLNHPWSPWTGGRTDKGAARDRPASTTVNYPPKKITIS</sequence>
<keyword evidence="3" id="KW-1185">Reference proteome</keyword>
<reference evidence="3" key="1">
    <citation type="journal article" date="2014" name="Science">
        <title>Ancient hybridizations among the ancestral genomes of bread wheat.</title>
        <authorList>
            <consortium name="International Wheat Genome Sequencing Consortium,"/>
            <person name="Marcussen T."/>
            <person name="Sandve S.R."/>
            <person name="Heier L."/>
            <person name="Spannagl M."/>
            <person name="Pfeifer M."/>
            <person name="Jakobsen K.S."/>
            <person name="Wulff B.B."/>
            <person name="Steuernagel B."/>
            <person name="Mayer K.F."/>
            <person name="Olsen O.A."/>
        </authorList>
    </citation>
    <scope>NUCLEOTIDE SEQUENCE [LARGE SCALE GENOMIC DNA]</scope>
    <source>
        <strain evidence="3">cv. AL8/78</strain>
    </source>
</reference>
<reference evidence="2" key="5">
    <citation type="journal article" date="2021" name="G3 (Bethesda)">
        <title>Aegilops tauschii genome assembly Aet v5.0 features greater sequence contiguity and improved annotation.</title>
        <authorList>
            <person name="Wang L."/>
            <person name="Zhu T."/>
            <person name="Rodriguez J.C."/>
            <person name="Deal K.R."/>
            <person name="Dubcovsky J."/>
            <person name="McGuire P.E."/>
            <person name="Lux T."/>
            <person name="Spannagl M."/>
            <person name="Mayer K.F.X."/>
            <person name="Baldrich P."/>
            <person name="Meyers B.C."/>
            <person name="Huo N."/>
            <person name="Gu Y.Q."/>
            <person name="Zhou H."/>
            <person name="Devos K.M."/>
            <person name="Bennetzen J.L."/>
            <person name="Unver T."/>
            <person name="Budak H."/>
            <person name="Gulick P.J."/>
            <person name="Galiba G."/>
            <person name="Kalapos B."/>
            <person name="Nelson D.R."/>
            <person name="Li P."/>
            <person name="You F.M."/>
            <person name="Luo M.C."/>
            <person name="Dvorak J."/>
        </authorList>
    </citation>
    <scope>NUCLEOTIDE SEQUENCE [LARGE SCALE GENOMIC DNA]</scope>
    <source>
        <strain evidence="2">cv. AL8/78</strain>
    </source>
</reference>
<feature type="compositionally biased region" description="Basic and acidic residues" evidence="1">
    <location>
        <begin position="23"/>
        <end position="33"/>
    </location>
</feature>
<reference evidence="2" key="4">
    <citation type="submission" date="2019-03" db="UniProtKB">
        <authorList>
            <consortium name="EnsemblPlants"/>
        </authorList>
    </citation>
    <scope>IDENTIFICATION</scope>
</reference>
<dbReference type="EnsemblPlants" id="AET7Gv20243500.1">
    <property type="protein sequence ID" value="AET7Gv20243500.1"/>
    <property type="gene ID" value="AET7Gv20243500"/>
</dbReference>
<reference evidence="3" key="2">
    <citation type="journal article" date="2017" name="Nat. Plants">
        <title>The Aegilops tauschii genome reveals multiple impacts of transposons.</title>
        <authorList>
            <person name="Zhao G."/>
            <person name="Zou C."/>
            <person name="Li K."/>
            <person name="Wang K."/>
            <person name="Li T."/>
            <person name="Gao L."/>
            <person name="Zhang X."/>
            <person name="Wang H."/>
            <person name="Yang Z."/>
            <person name="Liu X."/>
            <person name="Jiang W."/>
            <person name="Mao L."/>
            <person name="Kong X."/>
            <person name="Jiao Y."/>
            <person name="Jia J."/>
        </authorList>
    </citation>
    <scope>NUCLEOTIDE SEQUENCE [LARGE SCALE GENOMIC DNA]</scope>
    <source>
        <strain evidence="3">cv. AL8/78</strain>
    </source>
</reference>
<dbReference type="Gramene" id="AET7Gv20243500.1">
    <property type="protein sequence ID" value="AET7Gv20243500.1"/>
    <property type="gene ID" value="AET7Gv20243500"/>
</dbReference>
<name>A0A453QM85_AEGTS</name>
<proteinExistence type="predicted"/>
<dbReference type="AlphaFoldDB" id="A0A453QM85"/>
<feature type="region of interest" description="Disordered" evidence="1">
    <location>
        <begin position="17"/>
        <end position="48"/>
    </location>
</feature>
<accession>A0A453QM85</accession>